<proteinExistence type="predicted"/>
<gene>
    <name evidence="2" type="ORF">Q4521_13650</name>
</gene>
<dbReference type="EMBL" id="JAUOPB010000009">
    <property type="protein sequence ID" value="MDO6423520.1"/>
    <property type="molecule type" value="Genomic_DNA"/>
</dbReference>
<evidence type="ECO:0000313" key="2">
    <source>
        <dbReference type="EMBL" id="MDO6423520.1"/>
    </source>
</evidence>
<evidence type="ECO:0000256" key="1">
    <source>
        <dbReference type="SAM" id="Phobius"/>
    </source>
</evidence>
<name>A0AAW7X7F7_9GAMM</name>
<reference evidence="2" key="1">
    <citation type="submission" date="2023-07" db="EMBL/GenBank/DDBJ databases">
        <title>Genome content predicts the carbon catabolic preferences of heterotrophic bacteria.</title>
        <authorList>
            <person name="Gralka M."/>
        </authorList>
    </citation>
    <scope>NUCLEOTIDE SEQUENCE</scope>
    <source>
        <strain evidence="2">I3M17_2</strain>
    </source>
</reference>
<feature type="transmembrane region" description="Helical" evidence="1">
    <location>
        <begin position="6"/>
        <end position="23"/>
    </location>
</feature>
<sequence>MKIIGSILFCVAMFVLPIFYLFDCIGVSKFIPLVLVWIFGAVVLYIGPDTINEISYGALSIKRDVKAAKDYKEEAEAIAKSIQELAKLMVENDYILAHSTWLAMEGEENESPRRERIQENLASLVGLVDPLRKQDSEWWKKVEEICSNK</sequence>
<keyword evidence="1" id="KW-0472">Membrane</keyword>
<keyword evidence="1" id="KW-1133">Transmembrane helix</keyword>
<dbReference type="Proteomes" id="UP001169760">
    <property type="component" value="Unassembled WGS sequence"/>
</dbReference>
<accession>A0AAW7X7F7</accession>
<feature type="transmembrane region" description="Helical" evidence="1">
    <location>
        <begin position="30"/>
        <end position="47"/>
    </location>
</feature>
<organism evidence="2 3">
    <name type="scientific">Saccharophagus degradans</name>
    <dbReference type="NCBI Taxonomy" id="86304"/>
    <lineage>
        <taxon>Bacteria</taxon>
        <taxon>Pseudomonadati</taxon>
        <taxon>Pseudomonadota</taxon>
        <taxon>Gammaproteobacteria</taxon>
        <taxon>Cellvibrionales</taxon>
        <taxon>Cellvibrionaceae</taxon>
        <taxon>Saccharophagus</taxon>
    </lineage>
</organism>
<evidence type="ECO:0000313" key="3">
    <source>
        <dbReference type="Proteomes" id="UP001169760"/>
    </source>
</evidence>
<dbReference type="RefSeq" id="WP_303493171.1">
    <property type="nucleotide sequence ID" value="NZ_JAUOPB010000009.1"/>
</dbReference>
<protein>
    <submittedName>
        <fullName evidence="2">Uncharacterized protein</fullName>
    </submittedName>
</protein>
<keyword evidence="1" id="KW-0812">Transmembrane</keyword>
<dbReference type="AlphaFoldDB" id="A0AAW7X7F7"/>
<comment type="caution">
    <text evidence="2">The sequence shown here is derived from an EMBL/GenBank/DDBJ whole genome shotgun (WGS) entry which is preliminary data.</text>
</comment>